<comment type="caution">
    <text evidence="1">The sequence shown here is derived from an EMBL/GenBank/DDBJ whole genome shotgun (WGS) entry which is preliminary data.</text>
</comment>
<protein>
    <submittedName>
        <fullName evidence="1">Uncharacterized protein</fullName>
    </submittedName>
</protein>
<dbReference type="EMBL" id="JABSTR010000010">
    <property type="protein sequence ID" value="KAH9380560.1"/>
    <property type="molecule type" value="Genomic_DNA"/>
</dbReference>
<reference evidence="1 2" key="1">
    <citation type="journal article" date="2020" name="Cell">
        <title>Large-Scale Comparative Analyses of Tick Genomes Elucidate Their Genetic Diversity and Vector Capacities.</title>
        <authorList>
            <consortium name="Tick Genome and Microbiome Consortium (TIGMIC)"/>
            <person name="Jia N."/>
            <person name="Wang J."/>
            <person name="Shi W."/>
            <person name="Du L."/>
            <person name="Sun Y."/>
            <person name="Zhan W."/>
            <person name="Jiang J.F."/>
            <person name="Wang Q."/>
            <person name="Zhang B."/>
            <person name="Ji P."/>
            <person name="Bell-Sakyi L."/>
            <person name="Cui X.M."/>
            <person name="Yuan T.T."/>
            <person name="Jiang B.G."/>
            <person name="Yang W.F."/>
            <person name="Lam T.T."/>
            <person name="Chang Q.C."/>
            <person name="Ding S.J."/>
            <person name="Wang X.J."/>
            <person name="Zhu J.G."/>
            <person name="Ruan X.D."/>
            <person name="Zhao L."/>
            <person name="Wei J.T."/>
            <person name="Ye R.Z."/>
            <person name="Que T.C."/>
            <person name="Du C.H."/>
            <person name="Zhou Y.H."/>
            <person name="Cheng J.X."/>
            <person name="Dai P.F."/>
            <person name="Guo W.B."/>
            <person name="Han X.H."/>
            <person name="Huang E.J."/>
            <person name="Li L.F."/>
            <person name="Wei W."/>
            <person name="Gao Y.C."/>
            <person name="Liu J.Z."/>
            <person name="Shao H.Z."/>
            <person name="Wang X."/>
            <person name="Wang C.C."/>
            <person name="Yang T.C."/>
            <person name="Huo Q.B."/>
            <person name="Li W."/>
            <person name="Chen H.Y."/>
            <person name="Chen S.E."/>
            <person name="Zhou L.G."/>
            <person name="Ni X.B."/>
            <person name="Tian J.H."/>
            <person name="Sheng Y."/>
            <person name="Liu T."/>
            <person name="Pan Y.S."/>
            <person name="Xia L.Y."/>
            <person name="Li J."/>
            <person name="Zhao F."/>
            <person name="Cao W.C."/>
        </authorList>
    </citation>
    <scope>NUCLEOTIDE SEQUENCE [LARGE SCALE GENOMIC DNA]</scope>
    <source>
        <strain evidence="1">HaeL-2018</strain>
    </source>
</reference>
<proteinExistence type="predicted"/>
<keyword evidence="2" id="KW-1185">Reference proteome</keyword>
<gene>
    <name evidence="1" type="ORF">HPB48_017330</name>
</gene>
<evidence type="ECO:0000313" key="1">
    <source>
        <dbReference type="EMBL" id="KAH9380560.1"/>
    </source>
</evidence>
<dbReference type="Proteomes" id="UP000821853">
    <property type="component" value="Chromosome 8"/>
</dbReference>
<dbReference type="AlphaFoldDB" id="A0A9J6H0Q2"/>
<evidence type="ECO:0000313" key="2">
    <source>
        <dbReference type="Proteomes" id="UP000821853"/>
    </source>
</evidence>
<accession>A0A9J6H0Q2</accession>
<name>A0A9J6H0Q2_HAELO</name>
<dbReference type="VEuPathDB" id="VectorBase:HLOH_047738"/>
<sequence>MRGSLRKLQWRAPVFIRKVSSTHRRYDSSPRPLPCHTSDVAKNSHRNVTTHKHGHCSLQVTALTFCPGHTNGTRAGIIQNTGTVAFTAVRAHRTSFIHERRSMGRTRFTSRPPNRLAPLSKRRRLPSPIKIRYKTSKIRHR</sequence>
<organism evidence="1 2">
    <name type="scientific">Haemaphysalis longicornis</name>
    <name type="common">Bush tick</name>
    <dbReference type="NCBI Taxonomy" id="44386"/>
    <lineage>
        <taxon>Eukaryota</taxon>
        <taxon>Metazoa</taxon>
        <taxon>Ecdysozoa</taxon>
        <taxon>Arthropoda</taxon>
        <taxon>Chelicerata</taxon>
        <taxon>Arachnida</taxon>
        <taxon>Acari</taxon>
        <taxon>Parasitiformes</taxon>
        <taxon>Ixodida</taxon>
        <taxon>Ixodoidea</taxon>
        <taxon>Ixodidae</taxon>
        <taxon>Haemaphysalinae</taxon>
        <taxon>Haemaphysalis</taxon>
    </lineage>
</organism>